<name>A0A0Q3TEF0_AMAAE</name>
<gene>
    <name evidence="1" type="ORF">AAES_109804</name>
</gene>
<dbReference type="EMBL" id="LMAW01002624">
    <property type="protein sequence ID" value="KQK78878.1"/>
    <property type="molecule type" value="Genomic_DNA"/>
</dbReference>
<sequence length="114" mass="12868">MNTTYHDEKRPLSILPEGSDWQVLFKEEHSGCGNIAGRKKPSSIGPHGLTWYSCLWHQGILCGKYLISKAAITSVPFQKAVFLDPYECQDYGMDIRKEYLKPEMSAAGWKGNQS</sequence>
<reference evidence="1 2" key="1">
    <citation type="submission" date="2015-10" db="EMBL/GenBank/DDBJ databases">
        <authorList>
            <person name="Gilbert D.G."/>
        </authorList>
    </citation>
    <scope>NUCLEOTIDE SEQUENCE [LARGE SCALE GENOMIC DNA]</scope>
    <source>
        <strain evidence="1">FVVF132</strain>
    </source>
</reference>
<dbReference type="Proteomes" id="UP000051836">
    <property type="component" value="Unassembled WGS sequence"/>
</dbReference>
<comment type="caution">
    <text evidence="1">The sequence shown here is derived from an EMBL/GenBank/DDBJ whole genome shotgun (WGS) entry which is preliminary data.</text>
</comment>
<keyword evidence="2" id="KW-1185">Reference proteome</keyword>
<protein>
    <submittedName>
        <fullName evidence="1">Uncharacterized protein</fullName>
    </submittedName>
</protein>
<organism evidence="1 2">
    <name type="scientific">Amazona aestiva</name>
    <name type="common">Blue-fronted Amazon parrot</name>
    <dbReference type="NCBI Taxonomy" id="12930"/>
    <lineage>
        <taxon>Eukaryota</taxon>
        <taxon>Metazoa</taxon>
        <taxon>Chordata</taxon>
        <taxon>Craniata</taxon>
        <taxon>Vertebrata</taxon>
        <taxon>Euteleostomi</taxon>
        <taxon>Archelosauria</taxon>
        <taxon>Archosauria</taxon>
        <taxon>Dinosauria</taxon>
        <taxon>Saurischia</taxon>
        <taxon>Theropoda</taxon>
        <taxon>Coelurosauria</taxon>
        <taxon>Aves</taxon>
        <taxon>Neognathae</taxon>
        <taxon>Neoaves</taxon>
        <taxon>Telluraves</taxon>
        <taxon>Australaves</taxon>
        <taxon>Psittaciformes</taxon>
        <taxon>Psittacidae</taxon>
        <taxon>Amazona</taxon>
    </lineage>
</organism>
<accession>A0A0Q3TEF0</accession>
<proteinExistence type="predicted"/>
<evidence type="ECO:0000313" key="2">
    <source>
        <dbReference type="Proteomes" id="UP000051836"/>
    </source>
</evidence>
<evidence type="ECO:0000313" key="1">
    <source>
        <dbReference type="EMBL" id="KQK78878.1"/>
    </source>
</evidence>
<dbReference type="AlphaFoldDB" id="A0A0Q3TEF0"/>